<name>A0A2X2JYP8_STAAU</name>
<protein>
    <submittedName>
        <fullName evidence="2">Formate acetyltransferase</fullName>
        <ecNumber evidence="2">2.3.1.54</ecNumber>
    </submittedName>
</protein>
<dbReference type="Proteomes" id="UP000249913">
    <property type="component" value="Unassembled WGS sequence"/>
</dbReference>
<dbReference type="GO" id="GO:0005829">
    <property type="term" value="C:cytosol"/>
    <property type="evidence" value="ECO:0007669"/>
    <property type="project" value="TreeGrafter"/>
</dbReference>
<keyword evidence="2" id="KW-0808">Transferase</keyword>
<dbReference type="PANTHER" id="PTHR30191:SF0">
    <property type="entry name" value="FORMATE ACETYLTRANSFERASE 1"/>
    <property type="match status" value="1"/>
</dbReference>
<sequence length="283" mass="32808">MLETNKNHATAWQGFKNGRWNRHVDVREFIQLNYTLYEGNDSFLAGPTEATSKLWEQVMQLSKEERERGGMWDMDTKVASTITSHDAGYLDKDLETIVGVQTEKPFKRSMQPFGGIRMAKAACEAYGYELDEETEKIFTDYRKTHNQGVFDAYSREMLNCRKAGVITGLPDAYGRGRIIGDYRRVALYGVDFLMEEKMHDFNSMSTEMSEDVIRLREELSEQYRALKELKELGQKYGFDLSRPAENFKEAVQWLYLAYLAAIKEQNGAAMSFRSYINILRYLC</sequence>
<dbReference type="EMBL" id="UAUX01000009">
    <property type="protein sequence ID" value="SPZ98868.1"/>
    <property type="molecule type" value="Genomic_DNA"/>
</dbReference>
<dbReference type="InterPro" id="IPR004184">
    <property type="entry name" value="PFL_dom"/>
</dbReference>
<reference evidence="2 3" key="1">
    <citation type="submission" date="2018-06" db="EMBL/GenBank/DDBJ databases">
        <authorList>
            <consortium name="Pathogen Informatics"/>
            <person name="Doyle S."/>
        </authorList>
    </citation>
    <scope>NUCLEOTIDE SEQUENCE [LARGE SCALE GENOMIC DNA]</scope>
    <source>
        <strain evidence="2 3">NCTC7878</strain>
    </source>
</reference>
<dbReference type="PROSITE" id="PS51554">
    <property type="entry name" value="PFL"/>
    <property type="match status" value="1"/>
</dbReference>
<organism evidence="2 3">
    <name type="scientific">Staphylococcus aureus</name>
    <dbReference type="NCBI Taxonomy" id="1280"/>
    <lineage>
        <taxon>Bacteria</taxon>
        <taxon>Bacillati</taxon>
        <taxon>Bacillota</taxon>
        <taxon>Bacilli</taxon>
        <taxon>Bacillales</taxon>
        <taxon>Staphylococcaceae</taxon>
        <taxon>Staphylococcus</taxon>
    </lineage>
</organism>
<dbReference type="PANTHER" id="PTHR30191">
    <property type="entry name" value="FORMATE ACETYLTRANSFERASE"/>
    <property type="match status" value="1"/>
</dbReference>
<keyword evidence="2" id="KW-0012">Acyltransferase</keyword>
<evidence type="ECO:0000313" key="3">
    <source>
        <dbReference type="Proteomes" id="UP000249913"/>
    </source>
</evidence>
<gene>
    <name evidence="2" type="primary">pflB_1</name>
    <name evidence="2" type="ORF">NCTC7878_02271</name>
</gene>
<proteinExistence type="predicted"/>
<dbReference type="GO" id="GO:0008861">
    <property type="term" value="F:formate C-acetyltransferase activity"/>
    <property type="evidence" value="ECO:0007669"/>
    <property type="project" value="UniProtKB-EC"/>
</dbReference>
<evidence type="ECO:0000259" key="1">
    <source>
        <dbReference type="PROSITE" id="PS51554"/>
    </source>
</evidence>
<evidence type="ECO:0000313" key="2">
    <source>
        <dbReference type="EMBL" id="SPZ98868.1"/>
    </source>
</evidence>
<dbReference type="SUPFAM" id="SSF51998">
    <property type="entry name" value="PFL-like glycyl radical enzymes"/>
    <property type="match status" value="1"/>
</dbReference>
<dbReference type="Gene3D" id="3.20.70.20">
    <property type="match status" value="1"/>
</dbReference>
<feature type="domain" description="PFL" evidence="1">
    <location>
        <begin position="3"/>
        <end position="283"/>
    </location>
</feature>
<dbReference type="EC" id="2.3.1.54" evidence="2"/>
<dbReference type="InterPro" id="IPR050244">
    <property type="entry name" value="Auton_GlycylRad_Cofactor"/>
</dbReference>
<dbReference type="Pfam" id="PF02901">
    <property type="entry name" value="PFL-like"/>
    <property type="match status" value="1"/>
</dbReference>
<accession>A0A2X2JYP8</accession>
<dbReference type="AlphaFoldDB" id="A0A2X2JYP8"/>